<evidence type="ECO:0000313" key="2">
    <source>
        <dbReference type="Proteomes" id="UP000824123"/>
    </source>
</evidence>
<protein>
    <submittedName>
        <fullName evidence="1">Uncharacterized protein</fullName>
    </submittedName>
</protein>
<comment type="caution">
    <text evidence="1">The sequence shown here is derived from an EMBL/GenBank/DDBJ whole genome shotgun (WGS) entry which is preliminary data.</text>
</comment>
<organism evidence="1 2">
    <name type="scientific">Candidatus Fimadaptatus faecigallinarum</name>
    <dbReference type="NCBI Taxonomy" id="2840814"/>
    <lineage>
        <taxon>Bacteria</taxon>
        <taxon>Bacillati</taxon>
        <taxon>Bacillota</taxon>
        <taxon>Clostridia</taxon>
        <taxon>Eubacteriales</taxon>
        <taxon>Candidatus Fimadaptatus</taxon>
    </lineage>
</organism>
<name>A0A9D1S4S2_9FIRM</name>
<gene>
    <name evidence="1" type="ORF">IAC59_08340</name>
</gene>
<sequence length="126" mass="13551">MEEVMRRVEEIARALSVLRLPAAPGEYDMHELVERALEQAELPVAHEVRLGPGRRIDFMCGGVGIEVKKGKPARAAVLSQLRRYALSGAVGALIVVAPGDLRLPRAIGGVPVRCVALARLWGVALP</sequence>
<evidence type="ECO:0000313" key="1">
    <source>
        <dbReference type="EMBL" id="HIU47254.1"/>
    </source>
</evidence>
<reference evidence="1" key="2">
    <citation type="journal article" date="2021" name="PeerJ">
        <title>Extensive microbial diversity within the chicken gut microbiome revealed by metagenomics and culture.</title>
        <authorList>
            <person name="Gilroy R."/>
            <person name="Ravi A."/>
            <person name="Getino M."/>
            <person name="Pursley I."/>
            <person name="Horton D.L."/>
            <person name="Alikhan N.F."/>
            <person name="Baker D."/>
            <person name="Gharbi K."/>
            <person name="Hall N."/>
            <person name="Watson M."/>
            <person name="Adriaenssens E.M."/>
            <person name="Foster-Nyarko E."/>
            <person name="Jarju S."/>
            <person name="Secka A."/>
            <person name="Antonio M."/>
            <person name="Oren A."/>
            <person name="Chaudhuri R.R."/>
            <person name="La Ragione R."/>
            <person name="Hildebrand F."/>
            <person name="Pallen M.J."/>
        </authorList>
    </citation>
    <scope>NUCLEOTIDE SEQUENCE</scope>
    <source>
        <strain evidence="1">ChiSxjej2B14-8506</strain>
    </source>
</reference>
<dbReference type="Proteomes" id="UP000824123">
    <property type="component" value="Unassembled WGS sequence"/>
</dbReference>
<reference evidence="1" key="1">
    <citation type="submission" date="2020-10" db="EMBL/GenBank/DDBJ databases">
        <authorList>
            <person name="Gilroy R."/>
        </authorList>
    </citation>
    <scope>NUCLEOTIDE SEQUENCE</scope>
    <source>
        <strain evidence="1">ChiSxjej2B14-8506</strain>
    </source>
</reference>
<dbReference type="AlphaFoldDB" id="A0A9D1S4S2"/>
<dbReference type="EMBL" id="DVNK01000051">
    <property type="protein sequence ID" value="HIU47254.1"/>
    <property type="molecule type" value="Genomic_DNA"/>
</dbReference>
<accession>A0A9D1S4S2</accession>
<proteinExistence type="predicted"/>